<evidence type="ECO:0000313" key="4">
    <source>
        <dbReference type="Proteomes" id="UP000238322"/>
    </source>
</evidence>
<feature type="domain" description="Glycosyl hydrolase family 98 putative carbohydrate-binding module" evidence="2">
    <location>
        <begin position="271"/>
        <end position="407"/>
    </location>
</feature>
<keyword evidence="1" id="KW-0732">Signal</keyword>
<protein>
    <recommendedName>
        <fullName evidence="2">Glycosyl hydrolase family 98 putative carbohydrate-binding module domain-containing protein</fullName>
    </recommendedName>
</protein>
<feature type="signal peptide" evidence="1">
    <location>
        <begin position="1"/>
        <end position="20"/>
    </location>
</feature>
<dbReference type="InterPro" id="IPR038637">
    <property type="entry name" value="NPCBM_sf"/>
</dbReference>
<accession>A0A2S8FPY4</accession>
<organism evidence="3 4">
    <name type="scientific">Blastopirellula marina</name>
    <dbReference type="NCBI Taxonomy" id="124"/>
    <lineage>
        <taxon>Bacteria</taxon>
        <taxon>Pseudomonadati</taxon>
        <taxon>Planctomycetota</taxon>
        <taxon>Planctomycetia</taxon>
        <taxon>Pirellulales</taxon>
        <taxon>Pirellulaceae</taxon>
        <taxon>Blastopirellula</taxon>
    </lineage>
</organism>
<dbReference type="InterPro" id="IPR013222">
    <property type="entry name" value="Glyco_hyd_98_carb-bd"/>
</dbReference>
<dbReference type="EMBL" id="PUHY01000010">
    <property type="protein sequence ID" value="PQO34090.1"/>
    <property type="molecule type" value="Genomic_DNA"/>
</dbReference>
<dbReference type="RefSeq" id="WP_105329768.1">
    <property type="nucleotide sequence ID" value="NZ_PUHY01000010.1"/>
</dbReference>
<sequence>MKMLCLIMLLLSAATPGVELQGLDGSQTEGELVDLTSKSIVIQPSGQPAVTMATKEVISIKPAATSENESLSAPTSELILADDSRLFLTDLKVDGRNAQLKLAIGEEVSIARSSIKAVRFLNDPQQANDAHLESWNKILQEKPNQDAIVLLRDGNLVVQDLIIPRISEAGISIQLGNIQKDVSPSKLYGVLFFQREARTFPAPLCLVNLRDDSKLIAKSVRLTSDHLQVSTLANEDLPIPFSQVRLLDYAAGNIQFLDEMKPSLVEWTPIVRSAISMRDLSLIYGPRMNQSFQKEPLQLEFDGQPETYSKGIAIHATSVLVYDLPDGFRQLRMKAGIAPRSLGMCTAKLQIIGNQKILLEKTFEEGTPPEDIVVNVAGVRRLKIIVDALDDEDFGDALHLCQARLLK</sequence>
<comment type="caution">
    <text evidence="3">The sequence shown here is derived from an EMBL/GenBank/DDBJ whole genome shotgun (WGS) entry which is preliminary data.</text>
</comment>
<dbReference type="Gene3D" id="2.60.120.1060">
    <property type="entry name" value="NPCBM/NEW2 domain"/>
    <property type="match status" value="1"/>
</dbReference>
<gene>
    <name evidence="3" type="ORF">C5Y83_11125</name>
</gene>
<reference evidence="3 4" key="1">
    <citation type="submission" date="2018-02" db="EMBL/GenBank/DDBJ databases">
        <title>Comparative genomes isolates from brazilian mangrove.</title>
        <authorList>
            <person name="Araujo J.E."/>
            <person name="Taketani R.G."/>
            <person name="Silva M.C.P."/>
            <person name="Loureco M.V."/>
            <person name="Andreote F.D."/>
        </authorList>
    </citation>
    <scope>NUCLEOTIDE SEQUENCE [LARGE SCALE GENOMIC DNA]</scope>
    <source>
        <strain evidence="3 4">Hex-1 MGV</strain>
    </source>
</reference>
<name>A0A2S8FPY4_9BACT</name>
<dbReference type="SUPFAM" id="SSF49785">
    <property type="entry name" value="Galactose-binding domain-like"/>
    <property type="match status" value="1"/>
</dbReference>
<dbReference type="AlphaFoldDB" id="A0A2S8FPY4"/>
<proteinExistence type="predicted"/>
<dbReference type="InterPro" id="IPR008979">
    <property type="entry name" value="Galactose-bd-like_sf"/>
</dbReference>
<evidence type="ECO:0000259" key="2">
    <source>
        <dbReference type="SMART" id="SM00776"/>
    </source>
</evidence>
<feature type="chain" id="PRO_5015410865" description="Glycosyl hydrolase family 98 putative carbohydrate-binding module domain-containing protein" evidence="1">
    <location>
        <begin position="21"/>
        <end position="407"/>
    </location>
</feature>
<dbReference type="Pfam" id="PF08305">
    <property type="entry name" value="NPCBM"/>
    <property type="match status" value="1"/>
</dbReference>
<dbReference type="OrthoDB" id="272011at2"/>
<dbReference type="SMART" id="SM00776">
    <property type="entry name" value="NPCBM"/>
    <property type="match status" value="1"/>
</dbReference>
<evidence type="ECO:0000256" key="1">
    <source>
        <dbReference type="SAM" id="SignalP"/>
    </source>
</evidence>
<evidence type="ECO:0000313" key="3">
    <source>
        <dbReference type="EMBL" id="PQO34090.1"/>
    </source>
</evidence>
<dbReference type="Proteomes" id="UP000238322">
    <property type="component" value="Unassembled WGS sequence"/>
</dbReference>